<name>A0A0L0MGS4_9BURK</name>
<evidence type="ECO:0000256" key="2">
    <source>
        <dbReference type="ARBA" id="ARBA00022723"/>
    </source>
</evidence>
<dbReference type="Pfam" id="PF11162">
    <property type="entry name" value="DUF2946"/>
    <property type="match status" value="1"/>
</dbReference>
<dbReference type="InterPro" id="IPR032694">
    <property type="entry name" value="CopC/D"/>
</dbReference>
<keyword evidence="2" id="KW-0479">Metal-binding</keyword>
<evidence type="ECO:0000313" key="6">
    <source>
        <dbReference type="EMBL" id="KND61897.1"/>
    </source>
</evidence>
<dbReference type="GO" id="GO:0046688">
    <property type="term" value="P:response to copper ion"/>
    <property type="evidence" value="ECO:0007669"/>
    <property type="project" value="InterPro"/>
</dbReference>
<dbReference type="GO" id="GO:0042597">
    <property type="term" value="C:periplasmic space"/>
    <property type="evidence" value="ECO:0007669"/>
    <property type="project" value="InterPro"/>
</dbReference>
<dbReference type="Gene3D" id="2.60.40.1220">
    <property type="match status" value="1"/>
</dbReference>
<evidence type="ECO:0000313" key="7">
    <source>
        <dbReference type="Proteomes" id="UP000036959"/>
    </source>
</evidence>
<dbReference type="SUPFAM" id="SSF81296">
    <property type="entry name" value="E set domains"/>
    <property type="match status" value="1"/>
</dbReference>
<dbReference type="InterPro" id="IPR021333">
    <property type="entry name" value="DUF2946"/>
</dbReference>
<dbReference type="AlphaFoldDB" id="A0A0L0MGS4"/>
<gene>
    <name evidence="6" type="ORF">BVER_05964</name>
</gene>
<keyword evidence="7" id="KW-1185">Reference proteome</keyword>
<dbReference type="PATRIC" id="fig|242163.4.peg.243"/>
<dbReference type="InterPro" id="IPR014755">
    <property type="entry name" value="Cu-Rt/internalin_Ig-like"/>
</dbReference>
<dbReference type="GO" id="GO:0005886">
    <property type="term" value="C:plasma membrane"/>
    <property type="evidence" value="ECO:0007669"/>
    <property type="project" value="TreeGrafter"/>
</dbReference>
<dbReference type="InterPro" id="IPR014756">
    <property type="entry name" value="Ig_E-set"/>
</dbReference>
<protein>
    <submittedName>
        <fullName evidence="6">Copper resistance protein CopC</fullName>
    </submittedName>
</protein>
<dbReference type="GO" id="GO:0005507">
    <property type="term" value="F:copper ion binding"/>
    <property type="evidence" value="ECO:0007669"/>
    <property type="project" value="InterPro"/>
</dbReference>
<comment type="subcellular location">
    <subcellularLocation>
        <location evidence="1">Cell envelope</location>
    </subcellularLocation>
</comment>
<accession>A0A0L0MGS4</accession>
<organism evidence="6 7">
    <name type="scientific">Candidatus Burkholderia verschuerenii</name>
    <dbReference type="NCBI Taxonomy" id="242163"/>
    <lineage>
        <taxon>Bacteria</taxon>
        <taxon>Pseudomonadati</taxon>
        <taxon>Pseudomonadota</taxon>
        <taxon>Betaproteobacteria</taxon>
        <taxon>Burkholderiales</taxon>
        <taxon>Burkholderiaceae</taxon>
        <taxon>Burkholderia</taxon>
    </lineage>
</organism>
<proteinExistence type="predicted"/>
<dbReference type="PANTHER" id="PTHR34820">
    <property type="entry name" value="INNER MEMBRANE PROTEIN YEBZ"/>
    <property type="match status" value="1"/>
</dbReference>
<keyword evidence="3" id="KW-0732">Signal</keyword>
<evidence type="ECO:0000256" key="3">
    <source>
        <dbReference type="ARBA" id="ARBA00022729"/>
    </source>
</evidence>
<dbReference type="RefSeq" id="WP_370444180.1">
    <property type="nucleotide sequence ID" value="NZ_LFJJ01000010.1"/>
</dbReference>
<dbReference type="GO" id="GO:0030313">
    <property type="term" value="C:cell envelope"/>
    <property type="evidence" value="ECO:0007669"/>
    <property type="project" value="UniProtKB-SubCell"/>
</dbReference>
<dbReference type="InterPro" id="IPR007348">
    <property type="entry name" value="CopC_dom"/>
</dbReference>
<feature type="domain" description="CopC" evidence="5">
    <location>
        <begin position="187"/>
        <end position="281"/>
    </location>
</feature>
<dbReference type="PANTHER" id="PTHR34820:SF4">
    <property type="entry name" value="INNER MEMBRANE PROTEIN YEBZ"/>
    <property type="match status" value="1"/>
</dbReference>
<comment type="caution">
    <text evidence="6">The sequence shown here is derived from an EMBL/GenBank/DDBJ whole genome shotgun (WGS) entry which is preliminary data.</text>
</comment>
<dbReference type="Proteomes" id="UP000036959">
    <property type="component" value="Unassembled WGS sequence"/>
</dbReference>
<sequence length="282" mass="30305">MYSMRRGIVGRVGGFAALCAILLLSLAPLASQLLAHAQIDAPLCASNAREHGVVSHKAHDKHDAIAQLEACGYCNLAAHASTPSVIAHASDRAVHARNAFVDIAFIGSPRIAPRTYRRSRAPPFIVDPKRLTRASTRDTKNTLAARSIAISTSRERTSTHDMKTSTLATRGLLAAVLLAAAQLASAHAIPKVQQPGPGAKVSAPHEVTIEFTEALEPTFSAMYVTTESGTQVTTHKSTIDLDDKKMMRVSLPDLQPGVYTVQWKAFAADGHRTQGHYNFTIK</sequence>
<dbReference type="Pfam" id="PF04234">
    <property type="entry name" value="CopC"/>
    <property type="match status" value="1"/>
</dbReference>
<reference evidence="7" key="1">
    <citation type="submission" date="2015-06" db="EMBL/GenBank/DDBJ databases">
        <title>Comparative genomics of Burkholderia leaf nodule symbionts.</title>
        <authorList>
            <person name="Carlier A."/>
            <person name="Eberl L."/>
            <person name="Pinto-Carbo M."/>
        </authorList>
    </citation>
    <scope>NUCLEOTIDE SEQUENCE [LARGE SCALE GENOMIC DNA]</scope>
    <source>
        <strain evidence="7">UZHbot4</strain>
    </source>
</reference>
<evidence type="ECO:0000256" key="1">
    <source>
        <dbReference type="ARBA" id="ARBA00004196"/>
    </source>
</evidence>
<keyword evidence="4" id="KW-0186">Copper</keyword>
<dbReference type="GO" id="GO:0006825">
    <property type="term" value="P:copper ion transport"/>
    <property type="evidence" value="ECO:0007669"/>
    <property type="project" value="InterPro"/>
</dbReference>
<evidence type="ECO:0000259" key="5">
    <source>
        <dbReference type="Pfam" id="PF04234"/>
    </source>
</evidence>
<dbReference type="EMBL" id="LFJJ01000010">
    <property type="protein sequence ID" value="KND61897.1"/>
    <property type="molecule type" value="Genomic_DNA"/>
</dbReference>
<evidence type="ECO:0000256" key="4">
    <source>
        <dbReference type="ARBA" id="ARBA00023008"/>
    </source>
</evidence>